<reference evidence="2 3" key="1">
    <citation type="journal article" date="2023" name="Plants (Basel)">
        <title>Bridging the Gap: Combining Genomics and Transcriptomics Approaches to Understand Stylosanthes scabra, an Orphan Legume from the Brazilian Caatinga.</title>
        <authorList>
            <person name="Ferreira-Neto J.R.C."/>
            <person name="da Silva M.D."/>
            <person name="Binneck E."/>
            <person name="de Melo N.F."/>
            <person name="da Silva R.H."/>
            <person name="de Melo A.L.T.M."/>
            <person name="Pandolfi V."/>
            <person name="Bustamante F.O."/>
            <person name="Brasileiro-Vidal A.C."/>
            <person name="Benko-Iseppon A.M."/>
        </authorList>
    </citation>
    <scope>NUCLEOTIDE SEQUENCE [LARGE SCALE GENOMIC DNA]</scope>
    <source>
        <tissue evidence="2">Leaves</tissue>
    </source>
</reference>
<name>A0ABU6WAK2_9FABA</name>
<evidence type="ECO:0000313" key="2">
    <source>
        <dbReference type="EMBL" id="MED6181871.1"/>
    </source>
</evidence>
<protein>
    <submittedName>
        <fullName evidence="2">Uncharacterized protein</fullName>
    </submittedName>
</protein>
<gene>
    <name evidence="2" type="ORF">PIB30_023394</name>
</gene>
<keyword evidence="3" id="KW-1185">Reference proteome</keyword>
<dbReference type="EMBL" id="JASCZI010181324">
    <property type="protein sequence ID" value="MED6181871.1"/>
    <property type="molecule type" value="Genomic_DNA"/>
</dbReference>
<proteinExistence type="predicted"/>
<organism evidence="2 3">
    <name type="scientific">Stylosanthes scabra</name>
    <dbReference type="NCBI Taxonomy" id="79078"/>
    <lineage>
        <taxon>Eukaryota</taxon>
        <taxon>Viridiplantae</taxon>
        <taxon>Streptophyta</taxon>
        <taxon>Embryophyta</taxon>
        <taxon>Tracheophyta</taxon>
        <taxon>Spermatophyta</taxon>
        <taxon>Magnoliopsida</taxon>
        <taxon>eudicotyledons</taxon>
        <taxon>Gunneridae</taxon>
        <taxon>Pentapetalae</taxon>
        <taxon>rosids</taxon>
        <taxon>fabids</taxon>
        <taxon>Fabales</taxon>
        <taxon>Fabaceae</taxon>
        <taxon>Papilionoideae</taxon>
        <taxon>50 kb inversion clade</taxon>
        <taxon>dalbergioids sensu lato</taxon>
        <taxon>Dalbergieae</taxon>
        <taxon>Pterocarpus clade</taxon>
        <taxon>Stylosanthes</taxon>
    </lineage>
</organism>
<evidence type="ECO:0000256" key="1">
    <source>
        <dbReference type="SAM" id="SignalP"/>
    </source>
</evidence>
<keyword evidence="1" id="KW-0732">Signal</keyword>
<accession>A0ABU6WAK2</accession>
<dbReference type="Proteomes" id="UP001341840">
    <property type="component" value="Unassembled WGS sequence"/>
</dbReference>
<feature type="signal peptide" evidence="1">
    <location>
        <begin position="1"/>
        <end position="28"/>
    </location>
</feature>
<comment type="caution">
    <text evidence="2">The sequence shown here is derived from an EMBL/GenBank/DDBJ whole genome shotgun (WGS) entry which is preliminary data.</text>
</comment>
<evidence type="ECO:0000313" key="3">
    <source>
        <dbReference type="Proteomes" id="UP001341840"/>
    </source>
</evidence>
<feature type="chain" id="PRO_5046197700" evidence="1">
    <location>
        <begin position="29"/>
        <end position="96"/>
    </location>
</feature>
<sequence length="96" mass="11131">MRTLMILLELTAFAILPIMLAVDGAVFAEEEIDGEEKALGEREFFMQNLEKRQRSECLYGWERERTETKEEDEEEANETSQVLLAFNLTDCNLVPK</sequence>